<dbReference type="OrthoDB" id="5431245at2759"/>
<comment type="caution">
    <text evidence="2">The sequence shown here is derived from an EMBL/GenBank/DDBJ whole genome shotgun (WGS) entry which is preliminary data.</text>
</comment>
<dbReference type="InterPro" id="IPR037738">
    <property type="entry name" value="Ecm13-like"/>
</dbReference>
<feature type="region of interest" description="Disordered" evidence="1">
    <location>
        <begin position="64"/>
        <end position="198"/>
    </location>
</feature>
<proteinExistence type="predicted"/>
<accession>A0A4C2DYG2</accession>
<sequence>MIGTTVSISQQYLLAGKARSKLLKCASTEKNKDYDLRILVGHANLLDRLMDNIDSFTYAQRREENGSLEYFSSDDEEEEDDEEGQDNSGQESDLRDQGSFSEDSSSSESEGEDEEEEALIESPVGYYGCTPYYSQRADFPSAWEKESRQREYIPLKLGSPGKYTSTGIDSEQEDHNDGRASENDRSTDESDEEQDLSLVPMFLKTDMAISV</sequence>
<dbReference type="Proteomes" id="UP000301737">
    <property type="component" value="Unassembled WGS sequence"/>
</dbReference>
<keyword evidence="3" id="KW-1185">Reference proteome</keyword>
<gene>
    <name evidence="2" type="ORF">ZYGM_001741</name>
</gene>
<evidence type="ECO:0000256" key="1">
    <source>
        <dbReference type="SAM" id="MobiDB-lite"/>
    </source>
</evidence>
<feature type="compositionally biased region" description="Basic and acidic residues" evidence="1">
    <location>
        <begin position="173"/>
        <end position="188"/>
    </location>
</feature>
<dbReference type="AlphaFoldDB" id="A0A4C2DYG2"/>
<evidence type="ECO:0000313" key="3">
    <source>
        <dbReference type="Proteomes" id="UP000301737"/>
    </source>
</evidence>
<protein>
    <submittedName>
        <fullName evidence="2">Uncharacterized protein</fullName>
    </submittedName>
</protein>
<name>A0A4C2DYG2_9SACH</name>
<reference evidence="2 3" key="1">
    <citation type="submission" date="2019-01" db="EMBL/GenBank/DDBJ databases">
        <title>Draft Genome Sequencing of Zygosaccharomyces mellis Ca-7.</title>
        <authorList>
            <person name="Shiwa Y."/>
            <person name="Kanesaki Y."/>
            <person name="Ishige T."/>
            <person name="Mura K."/>
            <person name="Hori T."/>
            <person name="Tamura T."/>
        </authorList>
    </citation>
    <scope>NUCLEOTIDE SEQUENCE [LARGE SCALE GENOMIC DNA]</scope>
    <source>
        <strain evidence="2 3">Ca-7</strain>
    </source>
</reference>
<dbReference type="EMBL" id="BIMX01000001">
    <property type="protein sequence ID" value="GCE97020.1"/>
    <property type="molecule type" value="Genomic_DNA"/>
</dbReference>
<dbReference type="PANTHER" id="PTHR36826:SF1">
    <property type="entry name" value="PROTEIN ECM13"/>
    <property type="match status" value="1"/>
</dbReference>
<organism evidence="2 3">
    <name type="scientific">Zygosaccharomyces mellis</name>
    <dbReference type="NCBI Taxonomy" id="42258"/>
    <lineage>
        <taxon>Eukaryota</taxon>
        <taxon>Fungi</taxon>
        <taxon>Dikarya</taxon>
        <taxon>Ascomycota</taxon>
        <taxon>Saccharomycotina</taxon>
        <taxon>Saccharomycetes</taxon>
        <taxon>Saccharomycetales</taxon>
        <taxon>Saccharomycetaceae</taxon>
        <taxon>Zygosaccharomyces</taxon>
    </lineage>
</organism>
<feature type="compositionally biased region" description="Basic and acidic residues" evidence="1">
    <location>
        <begin position="143"/>
        <end position="153"/>
    </location>
</feature>
<dbReference type="PANTHER" id="PTHR36826">
    <property type="entry name" value="PROTEIN ECM13"/>
    <property type="match status" value="1"/>
</dbReference>
<feature type="compositionally biased region" description="Acidic residues" evidence="1">
    <location>
        <begin position="109"/>
        <end position="119"/>
    </location>
</feature>
<feature type="compositionally biased region" description="Acidic residues" evidence="1">
    <location>
        <begin position="72"/>
        <end position="85"/>
    </location>
</feature>
<feature type="compositionally biased region" description="Low complexity" evidence="1">
    <location>
        <begin position="98"/>
        <end position="108"/>
    </location>
</feature>
<evidence type="ECO:0000313" key="2">
    <source>
        <dbReference type="EMBL" id="GCE97020.1"/>
    </source>
</evidence>